<dbReference type="EMBL" id="JACHLK010000011">
    <property type="protein sequence ID" value="MBB6562091.1"/>
    <property type="molecule type" value="Genomic_DNA"/>
</dbReference>
<dbReference type="RefSeq" id="WP_184861768.1">
    <property type="nucleotide sequence ID" value="NZ_JACHLK010000011.1"/>
</dbReference>
<evidence type="ECO:0000313" key="2">
    <source>
        <dbReference type="EMBL" id="MBB6562091.1"/>
    </source>
</evidence>
<reference evidence="2 3" key="1">
    <citation type="submission" date="2020-08" db="EMBL/GenBank/DDBJ databases">
        <title>Functional genomics of gut bacteria from endangered species of beetles.</title>
        <authorList>
            <person name="Carlos-Shanley C."/>
        </authorList>
    </citation>
    <scope>NUCLEOTIDE SEQUENCE [LARGE SCALE GENOMIC DNA]</scope>
    <source>
        <strain evidence="2 3">S00198</strain>
    </source>
</reference>
<keyword evidence="1" id="KW-0472">Membrane</keyword>
<evidence type="ECO:0000256" key="1">
    <source>
        <dbReference type="SAM" id="Phobius"/>
    </source>
</evidence>
<gene>
    <name evidence="2" type="ORF">HNP48_004800</name>
</gene>
<keyword evidence="1" id="KW-0812">Transmembrane</keyword>
<name>A0A7X0PHQ4_9BURK</name>
<keyword evidence="3" id="KW-1185">Reference proteome</keyword>
<feature type="transmembrane region" description="Helical" evidence="1">
    <location>
        <begin position="53"/>
        <end position="77"/>
    </location>
</feature>
<feature type="transmembrane region" description="Helical" evidence="1">
    <location>
        <begin position="12"/>
        <end position="33"/>
    </location>
</feature>
<sequence length="154" mass="15814">MPLRPLTAGKLLAAVLVLDGLLALGFGLASWWAPMATFGTIVDIRGAGAPGLVLAALSSLSILYVVVGLVCLVGATLPPVYRRRLALVMAVNHAWAGAKGLHEVGQAWLIGNPWPDIAIHSTLVVAYALLVTLGRMRDENAAAPAPAPGAAGKP</sequence>
<accession>A0A7X0PHQ4</accession>
<dbReference type="AlphaFoldDB" id="A0A7X0PHQ4"/>
<keyword evidence="1" id="KW-1133">Transmembrane helix</keyword>
<protein>
    <submittedName>
        <fullName evidence="2">Uncharacterized protein</fullName>
    </submittedName>
</protein>
<dbReference type="Proteomes" id="UP000575083">
    <property type="component" value="Unassembled WGS sequence"/>
</dbReference>
<comment type="caution">
    <text evidence="2">The sequence shown here is derived from an EMBL/GenBank/DDBJ whole genome shotgun (WGS) entry which is preliminary data.</text>
</comment>
<organism evidence="2 3">
    <name type="scientific">Acidovorax soli</name>
    <dbReference type="NCBI Taxonomy" id="592050"/>
    <lineage>
        <taxon>Bacteria</taxon>
        <taxon>Pseudomonadati</taxon>
        <taxon>Pseudomonadota</taxon>
        <taxon>Betaproteobacteria</taxon>
        <taxon>Burkholderiales</taxon>
        <taxon>Comamonadaceae</taxon>
        <taxon>Acidovorax</taxon>
    </lineage>
</organism>
<proteinExistence type="predicted"/>
<evidence type="ECO:0000313" key="3">
    <source>
        <dbReference type="Proteomes" id="UP000575083"/>
    </source>
</evidence>